<dbReference type="OrthoDB" id="679807at2759"/>
<keyword evidence="1" id="KW-0433">Leucine-rich repeat</keyword>
<dbReference type="STRING" id="1504633.A0A2T7D812"/>
<dbReference type="Pfam" id="PF00560">
    <property type="entry name" value="LRR_1"/>
    <property type="match status" value="2"/>
</dbReference>
<dbReference type="InterPro" id="IPR032675">
    <property type="entry name" value="LRR_dom_sf"/>
</dbReference>
<dbReference type="SUPFAM" id="SSF52058">
    <property type="entry name" value="L domain-like"/>
    <property type="match status" value="1"/>
</dbReference>
<keyword evidence="2" id="KW-0732">Signal</keyword>
<protein>
    <recommendedName>
        <fullName evidence="7">Leucine-rich repeat-containing N-terminal plant-type domain-containing protein</fullName>
    </recommendedName>
</protein>
<dbReference type="PANTHER" id="PTHR48054">
    <property type="entry name" value="RECEPTOR KINASE-LIKE PROTEIN XA21"/>
    <property type="match status" value="1"/>
</dbReference>
<keyword evidence="3" id="KW-0677">Repeat</keyword>
<dbReference type="Proteomes" id="UP000244336">
    <property type="component" value="Chromosome 6"/>
</dbReference>
<dbReference type="EMBL" id="CM009754">
    <property type="protein sequence ID" value="PUZ51712.1"/>
    <property type="molecule type" value="Genomic_DNA"/>
</dbReference>
<dbReference type="AlphaFoldDB" id="A0A2T7D812"/>
<accession>A0A2T7D812</accession>
<keyword evidence="4" id="KW-0325">Glycoprotein</keyword>
<reference evidence="5 6" key="1">
    <citation type="submission" date="2018-04" db="EMBL/GenBank/DDBJ databases">
        <title>WGS assembly of Panicum hallii var. hallii HAL2.</title>
        <authorList>
            <person name="Lovell J."/>
            <person name="Jenkins J."/>
            <person name="Lowry D."/>
            <person name="Mamidi S."/>
            <person name="Sreedasyam A."/>
            <person name="Weng X."/>
            <person name="Barry K."/>
            <person name="Bonette J."/>
            <person name="Campitelli B."/>
            <person name="Daum C."/>
            <person name="Gordon S."/>
            <person name="Gould B."/>
            <person name="Lipzen A."/>
            <person name="MacQueen A."/>
            <person name="Palacio-Mejia J."/>
            <person name="Plott C."/>
            <person name="Shakirov E."/>
            <person name="Shu S."/>
            <person name="Yoshinaga Y."/>
            <person name="Zane M."/>
            <person name="Rokhsar D."/>
            <person name="Grimwood J."/>
            <person name="Schmutz J."/>
            <person name="Juenger T."/>
        </authorList>
    </citation>
    <scope>NUCLEOTIDE SEQUENCE [LARGE SCALE GENOMIC DNA]</scope>
    <source>
        <strain evidence="6">cv. HAL2</strain>
    </source>
</reference>
<evidence type="ECO:0000313" key="5">
    <source>
        <dbReference type="EMBL" id="PUZ51712.1"/>
    </source>
</evidence>
<dbReference type="InterPro" id="IPR052592">
    <property type="entry name" value="LRR-RLK"/>
</dbReference>
<evidence type="ECO:0000256" key="1">
    <source>
        <dbReference type="ARBA" id="ARBA00022614"/>
    </source>
</evidence>
<dbReference type="Gene3D" id="3.80.10.10">
    <property type="entry name" value="Ribonuclease Inhibitor"/>
    <property type="match status" value="1"/>
</dbReference>
<evidence type="ECO:0000256" key="2">
    <source>
        <dbReference type="ARBA" id="ARBA00022729"/>
    </source>
</evidence>
<evidence type="ECO:0000313" key="6">
    <source>
        <dbReference type="Proteomes" id="UP000244336"/>
    </source>
</evidence>
<dbReference type="Gramene" id="PUZ51712">
    <property type="protein sequence ID" value="PUZ51712"/>
    <property type="gene ID" value="GQ55_6G210700"/>
</dbReference>
<evidence type="ECO:0000256" key="4">
    <source>
        <dbReference type="ARBA" id="ARBA00023180"/>
    </source>
</evidence>
<organism evidence="5 6">
    <name type="scientific">Panicum hallii var. hallii</name>
    <dbReference type="NCBI Taxonomy" id="1504633"/>
    <lineage>
        <taxon>Eukaryota</taxon>
        <taxon>Viridiplantae</taxon>
        <taxon>Streptophyta</taxon>
        <taxon>Embryophyta</taxon>
        <taxon>Tracheophyta</taxon>
        <taxon>Spermatophyta</taxon>
        <taxon>Magnoliopsida</taxon>
        <taxon>Liliopsida</taxon>
        <taxon>Poales</taxon>
        <taxon>Poaceae</taxon>
        <taxon>PACMAD clade</taxon>
        <taxon>Panicoideae</taxon>
        <taxon>Panicodae</taxon>
        <taxon>Paniceae</taxon>
        <taxon>Panicinae</taxon>
        <taxon>Panicum</taxon>
        <taxon>Panicum sect. Panicum</taxon>
    </lineage>
</organism>
<proteinExistence type="predicted"/>
<keyword evidence="6" id="KW-1185">Reference proteome</keyword>
<evidence type="ECO:0000256" key="3">
    <source>
        <dbReference type="ARBA" id="ARBA00022737"/>
    </source>
</evidence>
<evidence type="ECO:0008006" key="7">
    <source>
        <dbReference type="Google" id="ProtNLM"/>
    </source>
</evidence>
<sequence length="150" mass="16651">MLELLELSQNFISGTIPASLGNLKKLPWFSVQQFSEWGYSRGSVQEPVSGASVVVYLHYNKLSGSIPYSVGEMTRIRSLWLQANTLPGVLPDSIGNCTKLEELYLLVNQLSGCLPETLSEIKGLRIFDAITKTFTGEISFSFENCKLIIK</sequence>
<name>A0A2T7D812_9POAL</name>
<dbReference type="InterPro" id="IPR001611">
    <property type="entry name" value="Leu-rich_rpt"/>
</dbReference>
<dbReference type="PANTHER" id="PTHR48054:SF90">
    <property type="entry name" value="MDIS1-INTERACTING RECEPTOR LIKE KINASE 2-LIKE"/>
    <property type="match status" value="1"/>
</dbReference>
<dbReference type="FunFam" id="3.80.10.10:FF:000041">
    <property type="entry name" value="LRR receptor-like serine/threonine-protein kinase ERECTA"/>
    <property type="match status" value="1"/>
</dbReference>
<gene>
    <name evidence="5" type="ORF">GQ55_6G210700</name>
</gene>